<proteinExistence type="predicted"/>
<feature type="region of interest" description="Disordered" evidence="1">
    <location>
        <begin position="406"/>
        <end position="427"/>
    </location>
</feature>
<dbReference type="PANTHER" id="PTHR36071">
    <property type="entry name" value="DNA DOUBLE-STRAND BREAK REPAIR PROTEIN"/>
    <property type="match status" value="1"/>
</dbReference>
<name>A0A5D3CCP1_CUCMM</name>
<dbReference type="AlphaFoldDB" id="A0A5D3CCP1"/>
<feature type="compositionally biased region" description="Acidic residues" evidence="1">
    <location>
        <begin position="406"/>
        <end position="418"/>
    </location>
</feature>
<protein>
    <submittedName>
        <fullName evidence="2">Uncharacterized protein</fullName>
    </submittedName>
</protein>
<evidence type="ECO:0000313" key="2">
    <source>
        <dbReference type="EMBL" id="TYK08136.1"/>
    </source>
</evidence>
<dbReference type="PANTHER" id="PTHR36071:SF1">
    <property type="entry name" value="DNA DOUBLE-STRAND BREAK REPAIR PROTEIN"/>
    <property type="match status" value="1"/>
</dbReference>
<comment type="caution">
    <text evidence="2">The sequence shown here is derived from an EMBL/GenBank/DDBJ whole genome shotgun (WGS) entry which is preliminary data.</text>
</comment>
<accession>A0A5D3CCP1</accession>
<organism evidence="2 3">
    <name type="scientific">Cucumis melo var. makuwa</name>
    <name type="common">Oriental melon</name>
    <dbReference type="NCBI Taxonomy" id="1194695"/>
    <lineage>
        <taxon>Eukaryota</taxon>
        <taxon>Viridiplantae</taxon>
        <taxon>Streptophyta</taxon>
        <taxon>Embryophyta</taxon>
        <taxon>Tracheophyta</taxon>
        <taxon>Spermatophyta</taxon>
        <taxon>Magnoliopsida</taxon>
        <taxon>eudicotyledons</taxon>
        <taxon>Gunneridae</taxon>
        <taxon>Pentapetalae</taxon>
        <taxon>rosids</taxon>
        <taxon>fabids</taxon>
        <taxon>Cucurbitales</taxon>
        <taxon>Cucurbitaceae</taxon>
        <taxon>Benincaseae</taxon>
        <taxon>Cucumis</taxon>
    </lineage>
</organism>
<dbReference type="EMBL" id="SSTD01012919">
    <property type="protein sequence ID" value="TYK08136.1"/>
    <property type="molecule type" value="Genomic_DNA"/>
</dbReference>
<dbReference type="Proteomes" id="UP000321947">
    <property type="component" value="Unassembled WGS sequence"/>
</dbReference>
<sequence length="722" mass="81740">MDCTWAGLEELTMSNVCRWLLGLPTSESRQKYPDHSDFLNKRNLPESLLREDDVFYETVKTRVEGAFGALGAETRHLGICADQILDTCKVGKLVLSCLNDLSTRGLYLLAVVLTQNSVQLEKTRWKLKRAIREFLPKVLRRKSQDCHQLEIVKQLSQLLNDSKNFRRRRSTTIHDAVSDVLYGLGDLPTQVLFAMHRKLVGAQFMPQMKRHRHGWGRDRLINLLTKISKKMLSLVGEGDELQESLAKAMAVADLSLKLVPGRHNSSIIEFYPFSPQMKSLHNEIVKAIWCISKRVNFWKLQQVKSLLDPGAKVSQRSLRPRIRRMLIDYLFECSDMDTVPKSLLKALALINADSHIATHSVFSQDEIEEEVECIFSLSAQMKQVVWDLLPNYDFEHDFADAYMEELEESDNDLDEDSCDGLPREDNESRSVYVEGTGESMPANLDHSSVGNTLSPSYNADVESFQYSTLMHFKREGSLDSSFSCQPSFMESKGQHDAHNLSSNQQVGNKDTPNILLGNSTTGDTAKTPCSSSFNMSCSMHQMEHSEPSTFKNQYLVVQEACDETSMIAYNFIGRLLEEFAKSEGIELDWCANLYLSSNCSIEEDLPEVEQTHIWAKGSDSVIIQVIFGHSDEGGANKIESTEFIPERNEAAPIVFKEVQMRNFGKSINSKTESTIGEEKVEHPPEELFLLYVALALAERNPRSGFAPDTQFHYRNGQVKILT</sequence>
<reference evidence="2 3" key="1">
    <citation type="submission" date="2019-08" db="EMBL/GenBank/DDBJ databases">
        <title>Draft genome sequences of two oriental melons (Cucumis melo L. var makuwa).</title>
        <authorList>
            <person name="Kwon S.-Y."/>
        </authorList>
    </citation>
    <scope>NUCLEOTIDE SEQUENCE [LARGE SCALE GENOMIC DNA]</scope>
    <source>
        <strain evidence="3">cv. Chang Bougi</strain>
        <tissue evidence="2">Leaf</tissue>
    </source>
</reference>
<evidence type="ECO:0000256" key="1">
    <source>
        <dbReference type="SAM" id="MobiDB-lite"/>
    </source>
</evidence>
<evidence type="ECO:0000313" key="3">
    <source>
        <dbReference type="Proteomes" id="UP000321947"/>
    </source>
</evidence>
<gene>
    <name evidence="2" type="ORF">E5676_scaffold886G00140</name>
</gene>
<feature type="region of interest" description="Disordered" evidence="1">
    <location>
        <begin position="488"/>
        <end position="524"/>
    </location>
</feature>
<feature type="compositionally biased region" description="Polar residues" evidence="1">
    <location>
        <begin position="499"/>
        <end position="524"/>
    </location>
</feature>